<dbReference type="GO" id="GO:0016491">
    <property type="term" value="F:oxidoreductase activity"/>
    <property type="evidence" value="ECO:0007669"/>
    <property type="project" value="InterPro"/>
</dbReference>
<protein>
    <recommendedName>
        <fullName evidence="3">Aldehyde dehydrogenase domain-containing protein</fullName>
    </recommendedName>
</protein>
<dbReference type="Proteomes" id="UP000078542">
    <property type="component" value="Unassembled WGS sequence"/>
</dbReference>
<proteinExistence type="predicted"/>
<organism evidence="1 2">
    <name type="scientific">Cyphomyrmex costatus</name>
    <dbReference type="NCBI Taxonomy" id="456900"/>
    <lineage>
        <taxon>Eukaryota</taxon>
        <taxon>Metazoa</taxon>
        <taxon>Ecdysozoa</taxon>
        <taxon>Arthropoda</taxon>
        <taxon>Hexapoda</taxon>
        <taxon>Insecta</taxon>
        <taxon>Pterygota</taxon>
        <taxon>Neoptera</taxon>
        <taxon>Endopterygota</taxon>
        <taxon>Hymenoptera</taxon>
        <taxon>Apocrita</taxon>
        <taxon>Aculeata</taxon>
        <taxon>Formicoidea</taxon>
        <taxon>Formicidae</taxon>
        <taxon>Myrmicinae</taxon>
        <taxon>Cyphomyrmex</taxon>
    </lineage>
</organism>
<dbReference type="Gene3D" id="3.40.605.10">
    <property type="entry name" value="Aldehyde Dehydrogenase, Chain A, domain 1"/>
    <property type="match status" value="1"/>
</dbReference>
<sequence>EIFKLADEIKFTDVNNFSERFLKTASVIEKNLSLFQSRYAHVDKITTVIEYLNNIGMQLMFDNKYEEYKKDDIVLLLIFTIAIIYKSHNDIITPFLENAILKNSTLETQYKHLKDDVSVGFHSEIILLADSDLYAAINYLKNESFLEFLNKIWIQESIKEKFLWFIKKYFEVSASRFSILRYNSILHKIQTFRAKNELLHTIVCTPNRINIVSIWTEDIVFAKNLATSLTSLNTDIVFINTYMDFHNGVVLLPYTKILDETLHKWFKSNYDDCCIKKLSIQKSIVHDLFYDGMWQQPVKNTYWTHNDSQWANATSVDINRCIDSAGKGFQVWSTKSITYRTQVLFQFASILRYNGKSALADLISSDIEKFSYICQNSLSCSQKGRLEVTKIRNSKGVVILKEEDETVLFCRLIQILTFGNSVIVICNTNSYSLAPYCNMFSTSAIPPGVINLLSNEDIKKLELALCGTNYERYAEQFFSENNIEKIYMNLTIPKQIILPLK</sequence>
<dbReference type="AlphaFoldDB" id="A0A195CWV8"/>
<feature type="non-terminal residue" evidence="1">
    <location>
        <position position="1"/>
    </location>
</feature>
<reference evidence="1 2" key="1">
    <citation type="submission" date="2016-03" db="EMBL/GenBank/DDBJ databases">
        <title>Cyphomyrmex costatus WGS genome.</title>
        <authorList>
            <person name="Nygaard S."/>
            <person name="Hu H."/>
            <person name="Boomsma J."/>
            <person name="Zhang G."/>
        </authorList>
    </citation>
    <scope>NUCLEOTIDE SEQUENCE [LARGE SCALE GENOMIC DNA]</scope>
    <source>
        <strain evidence="1">MS0001</strain>
        <tissue evidence="1">Whole body</tissue>
    </source>
</reference>
<evidence type="ECO:0008006" key="3">
    <source>
        <dbReference type="Google" id="ProtNLM"/>
    </source>
</evidence>
<dbReference type="InterPro" id="IPR016162">
    <property type="entry name" value="Ald_DH_N"/>
</dbReference>
<evidence type="ECO:0000313" key="1">
    <source>
        <dbReference type="EMBL" id="KYN05037.1"/>
    </source>
</evidence>
<keyword evidence="2" id="KW-1185">Reference proteome</keyword>
<evidence type="ECO:0000313" key="2">
    <source>
        <dbReference type="Proteomes" id="UP000078542"/>
    </source>
</evidence>
<name>A0A195CWV8_9HYME</name>
<dbReference type="EMBL" id="KQ977185">
    <property type="protein sequence ID" value="KYN05037.1"/>
    <property type="molecule type" value="Genomic_DNA"/>
</dbReference>
<dbReference type="InterPro" id="IPR016161">
    <property type="entry name" value="Ald_DH/histidinol_DH"/>
</dbReference>
<dbReference type="SUPFAM" id="SSF53720">
    <property type="entry name" value="ALDH-like"/>
    <property type="match status" value="1"/>
</dbReference>
<accession>A0A195CWV8</accession>
<gene>
    <name evidence="1" type="ORF">ALC62_04025</name>
</gene>